<dbReference type="Proteomes" id="UP000236753">
    <property type="component" value="Unassembled WGS sequence"/>
</dbReference>
<feature type="modified residue" description="N6-succinyllysine" evidence="16">
    <location>
        <position position="101"/>
    </location>
</feature>
<evidence type="ECO:0000256" key="7">
    <source>
        <dbReference type="ARBA" id="ARBA00022842"/>
    </source>
</evidence>
<evidence type="ECO:0000256" key="3">
    <source>
        <dbReference type="ARBA" id="ARBA00011738"/>
    </source>
</evidence>
<keyword evidence="5 17" id="KW-0816">Tricarboxylic acid cycle</keyword>
<feature type="modified residue" description="Phosphoserine" evidence="16">
    <location>
        <position position="114"/>
    </location>
</feature>
<feature type="site" description="Critical for catalysis" evidence="15">
    <location>
        <position position="231"/>
    </location>
</feature>
<keyword evidence="7 14" id="KW-0460">Magnesium</keyword>
<dbReference type="NCBIfam" id="TIGR00183">
    <property type="entry name" value="prok_nadp_idh"/>
    <property type="match status" value="1"/>
</dbReference>
<feature type="binding site" evidence="13">
    <location>
        <position position="105"/>
    </location>
    <ligand>
        <name>NADP(+)</name>
        <dbReference type="ChEBI" id="CHEBI:58349"/>
    </ligand>
</feature>
<dbReference type="PROSITE" id="PS00470">
    <property type="entry name" value="IDH_IMDH"/>
    <property type="match status" value="1"/>
</dbReference>
<evidence type="ECO:0000256" key="9">
    <source>
        <dbReference type="ARBA" id="ARBA00023002"/>
    </source>
</evidence>
<protein>
    <recommendedName>
        <fullName evidence="17">Isocitrate dehydrogenase [NADP]</fullName>
        <ecNumber evidence="17">1.1.1.42</ecNumber>
    </recommendedName>
</protein>
<dbReference type="EC" id="1.1.1.42" evidence="17"/>
<feature type="binding site" evidence="13">
    <location>
        <position position="351"/>
    </location>
    <ligand>
        <name>NADP(+)</name>
        <dbReference type="ChEBI" id="CHEBI:58349"/>
    </ligand>
</feature>
<comment type="catalytic activity">
    <reaction evidence="11">
        <text>D-threo-isocitrate + NADP(+) = 2-oxoglutarate + CO2 + NADPH</text>
        <dbReference type="Rhea" id="RHEA:19629"/>
        <dbReference type="ChEBI" id="CHEBI:15562"/>
        <dbReference type="ChEBI" id="CHEBI:16526"/>
        <dbReference type="ChEBI" id="CHEBI:16810"/>
        <dbReference type="ChEBI" id="CHEBI:57783"/>
        <dbReference type="ChEBI" id="CHEBI:58349"/>
        <dbReference type="EC" id="1.1.1.42"/>
    </reaction>
</comment>
<dbReference type="InterPro" id="IPR024084">
    <property type="entry name" value="IsoPropMal-DH-like_dom"/>
</dbReference>
<evidence type="ECO:0000256" key="5">
    <source>
        <dbReference type="ARBA" id="ARBA00022532"/>
    </source>
</evidence>
<dbReference type="EMBL" id="FNUX01000001">
    <property type="protein sequence ID" value="SEF38933.1"/>
    <property type="molecule type" value="Genomic_DNA"/>
</dbReference>
<feature type="binding site" evidence="13">
    <location>
        <position position="394"/>
    </location>
    <ligand>
        <name>NADP(+)</name>
        <dbReference type="ChEBI" id="CHEBI:58349"/>
    </ligand>
</feature>
<feature type="binding site" evidence="12">
    <location>
        <position position="114"/>
    </location>
    <ligand>
        <name>D-threo-isocitrate</name>
        <dbReference type="ChEBI" id="CHEBI:15562"/>
    </ligand>
</feature>
<feature type="binding site" evidence="12">
    <location>
        <position position="130"/>
    </location>
    <ligand>
        <name>D-threo-isocitrate</name>
        <dbReference type="ChEBI" id="CHEBI:15562"/>
    </ligand>
</feature>
<evidence type="ECO:0000256" key="1">
    <source>
        <dbReference type="ARBA" id="ARBA00001936"/>
    </source>
</evidence>
<proteinExistence type="inferred from homology"/>
<dbReference type="InterPro" id="IPR019818">
    <property type="entry name" value="IsoCit/isopropylmalate_DH_CS"/>
</dbReference>
<evidence type="ECO:0000256" key="15">
    <source>
        <dbReference type="PIRSR" id="PIRSR604439-4"/>
    </source>
</evidence>
<comment type="subunit">
    <text evidence="3">Homodimer.</text>
</comment>
<dbReference type="NCBIfam" id="NF005425">
    <property type="entry name" value="PRK07006.1"/>
    <property type="match status" value="1"/>
</dbReference>
<dbReference type="Pfam" id="PF00180">
    <property type="entry name" value="Iso_dh"/>
    <property type="match status" value="1"/>
</dbReference>
<keyword evidence="8 13" id="KW-0521">NADP</keyword>
<evidence type="ECO:0000256" key="11">
    <source>
        <dbReference type="ARBA" id="ARBA00023554"/>
    </source>
</evidence>
<feature type="modified residue" description="N6-succinyllysine" evidence="16">
    <location>
        <position position="243"/>
    </location>
</feature>
<evidence type="ECO:0000313" key="19">
    <source>
        <dbReference type="EMBL" id="SEF38933.1"/>
    </source>
</evidence>
<evidence type="ECO:0000256" key="12">
    <source>
        <dbReference type="PIRSR" id="PIRSR604439-1"/>
    </source>
</evidence>
<feature type="binding site" evidence="12">
    <location>
        <position position="120"/>
    </location>
    <ligand>
        <name>D-threo-isocitrate</name>
        <dbReference type="ChEBI" id="CHEBI:15562"/>
    </ligand>
</feature>
<keyword evidence="4 17" id="KW-0329">Glyoxylate bypass</keyword>
<evidence type="ECO:0000256" key="14">
    <source>
        <dbReference type="PIRSR" id="PIRSR604439-3"/>
    </source>
</evidence>
<dbReference type="PANTHER" id="PTHR43504:SF1">
    <property type="entry name" value="ISOCITRATE DEHYDROGENASE [NADP]"/>
    <property type="match status" value="1"/>
</dbReference>
<feature type="site" description="Critical for catalysis" evidence="15">
    <location>
        <position position="161"/>
    </location>
</feature>
<feature type="domain" description="Isopropylmalate dehydrogenase-like" evidence="18">
    <location>
        <begin position="29"/>
        <end position="411"/>
    </location>
</feature>
<evidence type="ECO:0000256" key="10">
    <source>
        <dbReference type="ARBA" id="ARBA00023211"/>
    </source>
</evidence>
<feature type="modified residue" description="N6-acetyllysine" evidence="16">
    <location>
        <position position="143"/>
    </location>
</feature>
<evidence type="ECO:0000256" key="13">
    <source>
        <dbReference type="PIRSR" id="PIRSR604439-2"/>
    </source>
</evidence>
<dbReference type="GO" id="GO:0006099">
    <property type="term" value="P:tricarboxylic acid cycle"/>
    <property type="evidence" value="ECO:0007669"/>
    <property type="project" value="UniProtKB-UniRule"/>
</dbReference>
<feature type="binding site" evidence="12">
    <location>
        <position position="116"/>
    </location>
    <ligand>
        <name>D-threo-isocitrate</name>
        <dbReference type="ChEBI" id="CHEBI:15562"/>
    </ligand>
</feature>
<dbReference type="OrthoDB" id="9806254at2"/>
<feature type="binding site" evidence="14">
    <location>
        <position position="306"/>
    </location>
    <ligand>
        <name>Mg(2+)</name>
        <dbReference type="ChEBI" id="CHEBI:18420"/>
    </ligand>
</feature>
<evidence type="ECO:0000256" key="6">
    <source>
        <dbReference type="ARBA" id="ARBA00022723"/>
    </source>
</evidence>
<dbReference type="GO" id="GO:0006097">
    <property type="term" value="P:glyoxylate cycle"/>
    <property type="evidence" value="ECO:0007669"/>
    <property type="project" value="UniProtKB-KW"/>
</dbReference>
<comment type="cofactor">
    <cofactor evidence="14">
        <name>Mg(2+)</name>
        <dbReference type="ChEBI" id="CHEBI:18420"/>
    </cofactor>
    <cofactor evidence="14">
        <name>Mn(2+)</name>
        <dbReference type="ChEBI" id="CHEBI:29035"/>
    </cofactor>
    <text evidence="14">Binds 1 Mg(2+) or Mn(2+) ion per subunit.</text>
</comment>
<dbReference type="GO" id="GO:0051287">
    <property type="term" value="F:NAD binding"/>
    <property type="evidence" value="ECO:0007669"/>
    <property type="project" value="InterPro"/>
</dbReference>
<dbReference type="GO" id="GO:0004450">
    <property type="term" value="F:isocitrate dehydrogenase (NADP+) activity"/>
    <property type="evidence" value="ECO:0007669"/>
    <property type="project" value="UniProtKB-UniRule"/>
</dbReference>
<reference evidence="19 20" key="1">
    <citation type="submission" date="2016-10" db="EMBL/GenBank/DDBJ databases">
        <authorList>
            <person name="de Groot N.N."/>
        </authorList>
    </citation>
    <scope>NUCLEOTIDE SEQUENCE [LARGE SCALE GENOMIC DNA]</scope>
    <source>
        <strain evidence="19 20">Nm13</strain>
    </source>
</reference>
<accession>A0A1H5RKQ7</accession>
<dbReference type="SUPFAM" id="SSF53659">
    <property type="entry name" value="Isocitrate/Isopropylmalate dehydrogenase-like"/>
    <property type="match status" value="1"/>
</dbReference>
<feature type="binding site" evidence="13">
    <location>
        <position position="390"/>
    </location>
    <ligand>
        <name>NADP(+)</name>
        <dbReference type="ChEBI" id="CHEBI:58349"/>
    </ligand>
</feature>
<dbReference type="InterPro" id="IPR004439">
    <property type="entry name" value="Isocitrate_DH_NADP_dimer_prok"/>
</dbReference>
<evidence type="ECO:0000256" key="2">
    <source>
        <dbReference type="ARBA" id="ARBA00007769"/>
    </source>
</evidence>
<gene>
    <name evidence="19" type="ORF">SAMN05216334_10162</name>
</gene>
<sequence length="416" mass="45673">MYQHIKVPSKGERIKVNDDYSLEVPDNPIIPFIEGDGIGVDITPVMRSVVDSAIEKAYGGQRKISWMEIYAGEKSTHVYGPDVWLPEETLQAAKEFVVSIKGPLTTPVGGGIRSINVALRQKLDLYICLRPVRYFYGVPSPLKNPEKTDMVIFRENSEDIYAGIEWEAGSESVIKVIDFLIKDMGVTSIRFPRSSSIGIKPVSKEGTERFVRRAIQYAIDNKRESVTLVHKGNIMKFTEGAFKKWGYALAASEFGAELLDGGPWMKLPSAMGGIIIKDVIADAFLQQILLRPEEYDVVATLNLNGDYISDALAAQVGGIGIAPGANLGDVVAVFEATHGTAPKYAGKNQVNPGSIILSAEMMLRHIGWIEAADKIIKSMEKTIQNGIVTYDFARQMTNAKKVSCSDFGNAMINSMN</sequence>
<dbReference type="RefSeq" id="WP_103965066.1">
    <property type="nucleotide sequence ID" value="NZ_FNUX01000001.1"/>
</dbReference>
<comment type="cofactor">
    <cofactor evidence="1">
        <name>Mn(2+)</name>
        <dbReference type="ChEBI" id="CHEBI:29035"/>
    </cofactor>
</comment>
<name>A0A1H5RKQ7_9PROT</name>
<evidence type="ECO:0000256" key="4">
    <source>
        <dbReference type="ARBA" id="ARBA00022435"/>
    </source>
</evidence>
<evidence type="ECO:0000313" key="20">
    <source>
        <dbReference type="Proteomes" id="UP000236753"/>
    </source>
</evidence>
<keyword evidence="10 14" id="KW-0464">Manganese</keyword>
<dbReference type="AlphaFoldDB" id="A0A1H5RKQ7"/>
<dbReference type="Gene3D" id="3.40.718.10">
    <property type="entry name" value="Isopropylmalate Dehydrogenase"/>
    <property type="match status" value="1"/>
</dbReference>
<evidence type="ECO:0000256" key="8">
    <source>
        <dbReference type="ARBA" id="ARBA00022857"/>
    </source>
</evidence>
<feature type="binding site" evidence="13">
    <location>
        <begin position="338"/>
        <end position="344"/>
    </location>
    <ligand>
        <name>NADP(+)</name>
        <dbReference type="ChEBI" id="CHEBI:58349"/>
    </ligand>
</feature>
<dbReference type="PANTHER" id="PTHR43504">
    <property type="entry name" value="ISOCITRATE DEHYDROGENASE [NADP]"/>
    <property type="match status" value="1"/>
</dbReference>
<comment type="similarity">
    <text evidence="2">Belongs to the isocitrate and isopropylmalate dehydrogenases family.</text>
</comment>
<evidence type="ECO:0000259" key="18">
    <source>
        <dbReference type="SMART" id="SM01329"/>
    </source>
</evidence>
<dbReference type="SMART" id="SM01329">
    <property type="entry name" value="Iso_dh"/>
    <property type="match status" value="1"/>
</dbReference>
<dbReference type="GO" id="GO:0000287">
    <property type="term" value="F:magnesium ion binding"/>
    <property type="evidence" value="ECO:0007669"/>
    <property type="project" value="InterPro"/>
</dbReference>
<keyword evidence="9" id="KW-0560">Oxidoreductase</keyword>
<feature type="binding site" evidence="12">
    <location>
        <position position="154"/>
    </location>
    <ligand>
        <name>D-threo-isocitrate</name>
        <dbReference type="ChEBI" id="CHEBI:15562"/>
    </ligand>
</feature>
<keyword evidence="6 17" id="KW-0479">Metal-binding</keyword>
<evidence type="ECO:0000256" key="16">
    <source>
        <dbReference type="PIRSR" id="PIRSR604439-5"/>
    </source>
</evidence>
<evidence type="ECO:0000256" key="17">
    <source>
        <dbReference type="RuleBase" id="RU004446"/>
    </source>
</evidence>
<organism evidence="19 20">
    <name type="scientific">Nitrosomonas ureae</name>
    <dbReference type="NCBI Taxonomy" id="44577"/>
    <lineage>
        <taxon>Bacteria</taxon>
        <taxon>Pseudomonadati</taxon>
        <taxon>Pseudomonadota</taxon>
        <taxon>Betaproteobacteria</taxon>
        <taxon>Nitrosomonadales</taxon>
        <taxon>Nitrosomonadaceae</taxon>
        <taxon>Nitrosomonas</taxon>
    </lineage>
</organism>